<dbReference type="Proteomes" id="UP000754883">
    <property type="component" value="Unassembled WGS sequence"/>
</dbReference>
<evidence type="ECO:0000256" key="1">
    <source>
        <dbReference type="ARBA" id="ARBA00006484"/>
    </source>
</evidence>
<dbReference type="PROSITE" id="PS00061">
    <property type="entry name" value="ADH_SHORT"/>
    <property type="match status" value="1"/>
</dbReference>
<proteinExistence type="inferred from homology"/>
<dbReference type="EMBL" id="CABFNO020001350">
    <property type="protein sequence ID" value="CAG9982850.1"/>
    <property type="molecule type" value="Genomic_DNA"/>
</dbReference>
<keyword evidence="6" id="KW-1185">Reference proteome</keyword>
<dbReference type="PANTHER" id="PTHR48107">
    <property type="entry name" value="NADPH-DEPENDENT ALDEHYDE REDUCTASE-LIKE PROTEIN, CHLOROPLASTIC-RELATED"/>
    <property type="match status" value="1"/>
</dbReference>
<dbReference type="Pfam" id="PF13561">
    <property type="entry name" value="adh_short_C2"/>
    <property type="match status" value="1"/>
</dbReference>
<dbReference type="InterPro" id="IPR036291">
    <property type="entry name" value="NAD(P)-bd_dom_sf"/>
</dbReference>
<dbReference type="OrthoDB" id="47007at2759"/>
<dbReference type="PRINTS" id="PR00081">
    <property type="entry name" value="GDHRDH"/>
</dbReference>
<evidence type="ECO:0000256" key="2">
    <source>
        <dbReference type="ARBA" id="ARBA00022857"/>
    </source>
</evidence>
<evidence type="ECO:0000313" key="5">
    <source>
        <dbReference type="EMBL" id="CAG9982850.1"/>
    </source>
</evidence>
<keyword evidence="2" id="KW-0521">NADP</keyword>
<dbReference type="SUPFAM" id="SSF51735">
    <property type="entry name" value="NAD(P)-binding Rossmann-fold domains"/>
    <property type="match status" value="1"/>
</dbReference>
<keyword evidence="4" id="KW-0732">Signal</keyword>
<evidence type="ECO:0000256" key="4">
    <source>
        <dbReference type="SAM" id="SignalP"/>
    </source>
</evidence>
<dbReference type="AlphaFoldDB" id="A0A9N9UCW9"/>
<name>A0A9N9UCW9_9HYPO</name>
<reference evidence="5 6" key="2">
    <citation type="submission" date="2021-10" db="EMBL/GenBank/DDBJ databases">
        <authorList>
            <person name="Piombo E."/>
        </authorList>
    </citation>
    <scope>NUCLEOTIDE SEQUENCE [LARGE SCALE GENOMIC DNA]</scope>
</reference>
<accession>A0A9N9UCW9</accession>
<evidence type="ECO:0000256" key="3">
    <source>
        <dbReference type="ARBA" id="ARBA00023002"/>
    </source>
</evidence>
<dbReference type="FunFam" id="3.40.50.720:FF:000084">
    <property type="entry name" value="Short-chain dehydrogenase reductase"/>
    <property type="match status" value="1"/>
</dbReference>
<feature type="signal peptide" evidence="4">
    <location>
        <begin position="1"/>
        <end position="20"/>
    </location>
</feature>
<dbReference type="Gene3D" id="3.40.50.720">
    <property type="entry name" value="NAD(P)-binding Rossmann-like Domain"/>
    <property type="match status" value="1"/>
</dbReference>
<organism evidence="5 6">
    <name type="scientific">Clonostachys byssicola</name>
    <dbReference type="NCBI Taxonomy" id="160290"/>
    <lineage>
        <taxon>Eukaryota</taxon>
        <taxon>Fungi</taxon>
        <taxon>Dikarya</taxon>
        <taxon>Ascomycota</taxon>
        <taxon>Pezizomycotina</taxon>
        <taxon>Sordariomycetes</taxon>
        <taxon>Hypocreomycetidae</taxon>
        <taxon>Hypocreales</taxon>
        <taxon>Bionectriaceae</taxon>
        <taxon>Clonostachys</taxon>
    </lineage>
</organism>
<reference evidence="6" key="1">
    <citation type="submission" date="2019-06" db="EMBL/GenBank/DDBJ databases">
        <authorList>
            <person name="Broberg M."/>
        </authorList>
    </citation>
    <scope>NUCLEOTIDE SEQUENCE [LARGE SCALE GENOMIC DNA]</scope>
</reference>
<comment type="similarity">
    <text evidence="1">Belongs to the short-chain dehydrogenases/reductases (SDR) family.</text>
</comment>
<dbReference type="GO" id="GO:0016614">
    <property type="term" value="F:oxidoreductase activity, acting on CH-OH group of donors"/>
    <property type="evidence" value="ECO:0007669"/>
    <property type="project" value="UniProtKB-ARBA"/>
</dbReference>
<evidence type="ECO:0000313" key="6">
    <source>
        <dbReference type="Proteomes" id="UP000754883"/>
    </source>
</evidence>
<feature type="chain" id="PRO_5040139088" evidence="4">
    <location>
        <begin position="21"/>
        <end position="315"/>
    </location>
</feature>
<dbReference type="InterPro" id="IPR020904">
    <property type="entry name" value="Sc_DH/Rdtase_CS"/>
</dbReference>
<dbReference type="PRINTS" id="PR00080">
    <property type="entry name" value="SDRFAMILY"/>
</dbReference>
<keyword evidence="3" id="KW-0560">Oxidoreductase</keyword>
<dbReference type="InterPro" id="IPR002347">
    <property type="entry name" value="SDR_fam"/>
</dbReference>
<sequence>MKFNLGTILIGLVHITNVVADSESLIDPRTRFPDRYTLPNQTFPGLQSNWNPPIDSGEQSYVGNGRLKGRKALITGGDSGIGRAVAIAYAREGADVTINYLPEEQSDADEVRRYVEDSGVKFHGIPGNLRNETFCTDLVQQAYTAMGGLDILVSNAGVATNQPNISEISGEQIRRTFETNVYASLFLSRAAAPLMPAGSSIMFTASTTGRLAVPYLVDYSATKAALVSMARTLGVQLAPKGIRVNAIAPGMTYTNFLTSQGQTQESVEAFATAFLPLGRLQQPVEVSPLYVLVAAGENTASIGSVYSSNGGDSGF</sequence>
<protein>
    <submittedName>
        <fullName evidence="5">Uncharacterized protein</fullName>
    </submittedName>
</protein>
<gene>
    <name evidence="5" type="ORF">CBYS24578_00011123</name>
</gene>
<comment type="caution">
    <text evidence="5">The sequence shown here is derived from an EMBL/GenBank/DDBJ whole genome shotgun (WGS) entry which is preliminary data.</text>
</comment>
<dbReference type="PANTHER" id="PTHR48107:SF16">
    <property type="entry name" value="NADPH-DEPENDENT ALDEHYDE REDUCTASE 1, CHLOROPLASTIC"/>
    <property type="match status" value="1"/>
</dbReference>